<dbReference type="SUPFAM" id="SSF82153">
    <property type="entry name" value="FAS1 domain"/>
    <property type="match status" value="1"/>
</dbReference>
<gene>
    <name evidence="3" type="ORF">BYL167_LOCUS65311</name>
</gene>
<dbReference type="EMBL" id="CAJOBH010240726">
    <property type="protein sequence ID" value="CAF5108250.1"/>
    <property type="molecule type" value="Genomic_DNA"/>
</dbReference>
<feature type="domain" description="FAS1" evidence="2">
    <location>
        <begin position="19"/>
        <end position="97"/>
    </location>
</feature>
<dbReference type="Pfam" id="PF02469">
    <property type="entry name" value="Fasciclin"/>
    <property type="match status" value="1"/>
</dbReference>
<organism evidence="3 4">
    <name type="scientific">Rotaria magnacalcarata</name>
    <dbReference type="NCBI Taxonomy" id="392030"/>
    <lineage>
        <taxon>Eukaryota</taxon>
        <taxon>Metazoa</taxon>
        <taxon>Spiralia</taxon>
        <taxon>Gnathifera</taxon>
        <taxon>Rotifera</taxon>
        <taxon>Eurotatoria</taxon>
        <taxon>Bdelloidea</taxon>
        <taxon>Philodinida</taxon>
        <taxon>Philodinidae</taxon>
        <taxon>Rotaria</taxon>
    </lineage>
</organism>
<reference evidence="3" key="1">
    <citation type="submission" date="2021-02" db="EMBL/GenBank/DDBJ databases">
        <authorList>
            <person name="Nowell W R."/>
        </authorList>
    </citation>
    <scope>NUCLEOTIDE SEQUENCE</scope>
</reference>
<name>A0A8S3F7T0_9BILA</name>
<keyword evidence="1" id="KW-0732">Signal</keyword>
<dbReference type="AlphaFoldDB" id="A0A8S3F7T0"/>
<dbReference type="InterPro" id="IPR036378">
    <property type="entry name" value="FAS1_dom_sf"/>
</dbReference>
<dbReference type="InterPro" id="IPR000782">
    <property type="entry name" value="FAS1_domain"/>
</dbReference>
<sequence length="196" mass="22402">MNLSNLYFLFCSIIINTCYAGPLEDLSSMPDLTLFYQQLIRQPDLQTLLQDAYQSQQPSSAGEYTIFAPNNDAMARINRRNENPNVLWKYHIVPGRYDDQTIFRMAEEKFNQANPRQMGTVRPQNNLPTMSLPFQVFYGIGYYGGTGPYINVSYANTGYNTGGVPWLPRPTDVSKFDNMTPLDPYLGTKLILIRNM</sequence>
<protein>
    <recommendedName>
        <fullName evidence="2">FAS1 domain-containing protein</fullName>
    </recommendedName>
</protein>
<accession>A0A8S3F7T0</accession>
<comment type="caution">
    <text evidence="3">The sequence shown here is derived from an EMBL/GenBank/DDBJ whole genome shotgun (WGS) entry which is preliminary data.</text>
</comment>
<proteinExistence type="predicted"/>
<evidence type="ECO:0000259" key="2">
    <source>
        <dbReference type="PROSITE" id="PS50213"/>
    </source>
</evidence>
<dbReference type="Proteomes" id="UP000681967">
    <property type="component" value="Unassembled WGS sequence"/>
</dbReference>
<evidence type="ECO:0000313" key="4">
    <source>
        <dbReference type="Proteomes" id="UP000681967"/>
    </source>
</evidence>
<dbReference type="Gene3D" id="2.30.180.10">
    <property type="entry name" value="FAS1 domain"/>
    <property type="match status" value="1"/>
</dbReference>
<evidence type="ECO:0000256" key="1">
    <source>
        <dbReference type="SAM" id="SignalP"/>
    </source>
</evidence>
<feature type="chain" id="PRO_5035796867" description="FAS1 domain-containing protein" evidence="1">
    <location>
        <begin position="21"/>
        <end position="196"/>
    </location>
</feature>
<feature type="signal peptide" evidence="1">
    <location>
        <begin position="1"/>
        <end position="20"/>
    </location>
</feature>
<evidence type="ECO:0000313" key="3">
    <source>
        <dbReference type="EMBL" id="CAF5108250.1"/>
    </source>
</evidence>
<dbReference type="PROSITE" id="PS50213">
    <property type="entry name" value="FAS1"/>
    <property type="match status" value="1"/>
</dbReference>